<name>A0A1H6FMP7_THEAL</name>
<dbReference type="Pfam" id="PF00268">
    <property type="entry name" value="Ribonuc_red_sm"/>
    <property type="match status" value="1"/>
</dbReference>
<dbReference type="InterPro" id="IPR009078">
    <property type="entry name" value="Ferritin-like_SF"/>
</dbReference>
<dbReference type="SUPFAM" id="SSF55718">
    <property type="entry name" value="SCP-like"/>
    <property type="match status" value="1"/>
</dbReference>
<dbReference type="EMBL" id="FNWJ01000001">
    <property type="protein sequence ID" value="SEH11632.1"/>
    <property type="molecule type" value="Genomic_DNA"/>
</dbReference>
<dbReference type="Gene3D" id="1.10.620.20">
    <property type="entry name" value="Ribonucleotide Reductase, subunit A"/>
    <property type="match status" value="1"/>
</dbReference>
<dbReference type="InterPro" id="IPR036527">
    <property type="entry name" value="SCP2_sterol-bd_dom_sf"/>
</dbReference>
<keyword evidence="4" id="KW-1185">Reference proteome</keyword>
<comment type="cofactor">
    <cofactor evidence="1">
        <name>Fe cation</name>
        <dbReference type="ChEBI" id="CHEBI:24875"/>
    </cofactor>
</comment>
<dbReference type="Gene3D" id="3.30.1050.10">
    <property type="entry name" value="SCP2 sterol-binding domain"/>
    <property type="match status" value="1"/>
</dbReference>
<evidence type="ECO:0000313" key="3">
    <source>
        <dbReference type="EMBL" id="SEH11632.1"/>
    </source>
</evidence>
<dbReference type="Proteomes" id="UP000222056">
    <property type="component" value="Unassembled WGS sequence"/>
</dbReference>
<protein>
    <submittedName>
        <fullName evidence="3">p-aminobenzoate N-oxygenase AurF</fullName>
    </submittedName>
</protein>
<dbReference type="AlphaFoldDB" id="A0A1H6FMP7"/>
<evidence type="ECO:0000259" key="2">
    <source>
        <dbReference type="Pfam" id="PF02036"/>
    </source>
</evidence>
<evidence type="ECO:0000313" key="4">
    <source>
        <dbReference type="Proteomes" id="UP000222056"/>
    </source>
</evidence>
<sequence length="422" mass="48682">MNEAPPIVAEQISYEDLYRRWEQQNWQATAIDFSSDREQWHERLSDIERRAALWNYALFFHGEDAVADNLSPYIDAAPREEQKYFLTTQQVDEARHAVFFGRFMREVVDYGGDFHGLLERTRPELTWGFRKTFELLDDVANRLRRDRSRPQLAAAICLYHLVIEGTLAQTGQHFIEDYLTERQLLPGFREGMGNVARDEQRHIAFGVRMLYDLQREDPDCRHAVAEMLREVLPFSAAVFVPPGWDRRYTEVFGRTIEEIFAIGATSLEQKLRAAGMPVEELPGPPVMPLGLSAEERARRAIKLIQAGVLGEPNGPPRRDPETMELLFDMVARTLDPRAANGGLVVQWDFRDAEPWFIRIVDGRAEPQRGRVENPDVTLAVSYDDWVDVVAGRNDPRKLFLRGRLRPRGRIRSLVRLARSLGR</sequence>
<gene>
    <name evidence="3" type="ORF">SAMN02745716_0831</name>
</gene>
<dbReference type="GO" id="GO:0009263">
    <property type="term" value="P:deoxyribonucleotide biosynthetic process"/>
    <property type="evidence" value="ECO:0007669"/>
    <property type="project" value="InterPro"/>
</dbReference>
<dbReference type="InterPro" id="IPR000358">
    <property type="entry name" value="RNR_small_fam"/>
</dbReference>
<dbReference type="RefSeq" id="WP_093116458.1">
    <property type="nucleotide sequence ID" value="NZ_FNWJ01000001.1"/>
</dbReference>
<reference evidence="4" key="1">
    <citation type="submission" date="2016-10" db="EMBL/GenBank/DDBJ databases">
        <authorList>
            <person name="Varghese N."/>
            <person name="Submissions S."/>
        </authorList>
    </citation>
    <scope>NUCLEOTIDE SEQUENCE [LARGE SCALE GENOMIC DNA]</scope>
    <source>
        <strain evidence="4">ATCC 35263</strain>
    </source>
</reference>
<dbReference type="STRING" id="29539.SAMN02745716_0831"/>
<dbReference type="InterPro" id="IPR012348">
    <property type="entry name" value="RNR-like"/>
</dbReference>
<dbReference type="OrthoDB" id="5489780at2"/>
<organism evidence="3 4">
    <name type="scientific">Thermoleophilum album</name>
    <dbReference type="NCBI Taxonomy" id="29539"/>
    <lineage>
        <taxon>Bacteria</taxon>
        <taxon>Bacillati</taxon>
        <taxon>Actinomycetota</taxon>
        <taxon>Thermoleophilia</taxon>
        <taxon>Thermoleophilales</taxon>
        <taxon>Thermoleophilaceae</taxon>
        <taxon>Thermoleophilum</taxon>
    </lineage>
</organism>
<dbReference type="GO" id="GO:0016491">
    <property type="term" value="F:oxidoreductase activity"/>
    <property type="evidence" value="ECO:0007669"/>
    <property type="project" value="InterPro"/>
</dbReference>
<dbReference type="InterPro" id="IPR003033">
    <property type="entry name" value="SCP2_sterol-bd_dom"/>
</dbReference>
<proteinExistence type="predicted"/>
<evidence type="ECO:0000256" key="1">
    <source>
        <dbReference type="ARBA" id="ARBA00001962"/>
    </source>
</evidence>
<dbReference type="Pfam" id="PF02036">
    <property type="entry name" value="SCP2"/>
    <property type="match status" value="1"/>
</dbReference>
<feature type="domain" description="SCP2" evidence="2">
    <location>
        <begin position="339"/>
        <end position="410"/>
    </location>
</feature>
<accession>A0A1H6FMP7</accession>
<dbReference type="SUPFAM" id="SSF47240">
    <property type="entry name" value="Ferritin-like"/>
    <property type="match status" value="1"/>
</dbReference>